<evidence type="ECO:0000313" key="1">
    <source>
        <dbReference type="EMBL" id="MDO6575418.1"/>
    </source>
</evidence>
<sequence length="83" mass="9764">IRQHSTVQQAGFLLSSNAERRLLQWSHLQQRYLPEELTRSTALAKQCTFNLKEIRYQYPKDNVPKGYSAQQYLRQLVEAGIKQ</sequence>
<dbReference type="AlphaFoldDB" id="A0AAW7YVQ7"/>
<dbReference type="Proteomes" id="UP001170310">
    <property type="component" value="Unassembled WGS sequence"/>
</dbReference>
<name>A0AAW7YVQ7_9STAP</name>
<reference evidence="1" key="1">
    <citation type="submission" date="2023-07" db="EMBL/GenBank/DDBJ databases">
        <title>Genome content predicts the carbon catabolic preferences of heterotrophic bacteria.</title>
        <authorList>
            <person name="Gralka M."/>
        </authorList>
    </citation>
    <scope>NUCLEOTIDE SEQUENCE</scope>
    <source>
        <strain evidence="1">E2R20</strain>
    </source>
</reference>
<gene>
    <name evidence="1" type="ORF">Q4528_14985</name>
</gene>
<organism evidence="1 2">
    <name type="scientific">Staphylococcus pasteuri_A</name>
    <dbReference type="NCBI Taxonomy" id="3062664"/>
    <lineage>
        <taxon>Bacteria</taxon>
        <taxon>Bacillati</taxon>
        <taxon>Bacillota</taxon>
        <taxon>Bacilli</taxon>
        <taxon>Bacillales</taxon>
        <taxon>Staphylococcaceae</taxon>
        <taxon>Staphylococcus</taxon>
    </lineage>
</organism>
<accession>A0AAW7YVQ7</accession>
<keyword evidence="2" id="KW-1185">Reference proteome</keyword>
<dbReference type="RefSeq" id="WP_303522492.1">
    <property type="nucleotide sequence ID" value="NZ_JAUOQO010000646.1"/>
</dbReference>
<feature type="non-terminal residue" evidence="1">
    <location>
        <position position="83"/>
    </location>
</feature>
<comment type="caution">
    <text evidence="1">The sequence shown here is derived from an EMBL/GenBank/DDBJ whole genome shotgun (WGS) entry which is preliminary data.</text>
</comment>
<dbReference type="EMBL" id="JAUOQO010000646">
    <property type="protein sequence ID" value="MDO6575418.1"/>
    <property type="molecule type" value="Genomic_DNA"/>
</dbReference>
<protein>
    <submittedName>
        <fullName evidence="1">Uncharacterized protein</fullName>
    </submittedName>
</protein>
<proteinExistence type="predicted"/>
<evidence type="ECO:0000313" key="2">
    <source>
        <dbReference type="Proteomes" id="UP001170310"/>
    </source>
</evidence>
<feature type="non-terminal residue" evidence="1">
    <location>
        <position position="1"/>
    </location>
</feature>